<sequence>MTTINNEQSIAKLLGLNMSTDLQVIREINSICQVFTLTPEQVKFKWESYALNANISLKPTISYVKLLRNALQREFDRTLKKRRTGPSNRTVTKRSIVPMDLSEYGIDFGLTTQEQDNSMFSTSSIEAVDTKLSQATSQFLNRPESHQIDGQYNGQLLRRGVVMNERPQIDLKHLQKPIEPYRYMFEKIREKADEMNDRLDFMGQLLSDKLHEKFSAPIQQSQVATFTFGRICSDASEGKLNAESVMLETSKELGMGKRIKLDLSKLQDYSLFPGQIVGVQGFNRNGNSFQVECIHMPPLPQKINPANLELISNGGKPIEIITAAGPFTLDGDLSFKPLESLIQMCMEERPDIVLLMGPFVSAKHPLIAKGKITTLPEDLFREQVEVKLKHLLDACSNTQVLLLPHADDIIQTYPLFPQPPLKDLQHPRIHLLSNPSSISVNGHVVSLANIDVLFRLAKQEIFKSSVHSDRFSRLVQHLIQQHTYYPLFPHAEEDSIDSSRLLDIQISWKPDILIIPSQFKYFVKNIEQVVCINPSYLTKHQSSGSYARVILYPSDNIEERVRVDLLKL</sequence>
<evidence type="ECO:0000313" key="9">
    <source>
        <dbReference type="Proteomes" id="UP000740926"/>
    </source>
</evidence>
<proteinExistence type="inferred from homology"/>
<evidence type="ECO:0000256" key="4">
    <source>
        <dbReference type="ARBA" id="ARBA00022705"/>
    </source>
</evidence>
<dbReference type="InterPro" id="IPR007185">
    <property type="entry name" value="DNA_pol_a/d/e_bsu"/>
</dbReference>
<dbReference type="Pfam" id="PF04042">
    <property type="entry name" value="DNA_pol_E_B"/>
    <property type="match status" value="1"/>
</dbReference>
<evidence type="ECO:0000259" key="7">
    <source>
        <dbReference type="Pfam" id="PF22062"/>
    </source>
</evidence>
<keyword evidence="4" id="KW-0235">DNA replication</keyword>
<dbReference type="GO" id="GO:0006270">
    <property type="term" value="P:DNA replication initiation"/>
    <property type="evidence" value="ECO:0007669"/>
    <property type="project" value="TreeGrafter"/>
</dbReference>
<dbReference type="AlphaFoldDB" id="A0A9P6YX92"/>
<dbReference type="PIRSF" id="PIRSF018300">
    <property type="entry name" value="DNA_pol_alph_2"/>
    <property type="match status" value="1"/>
</dbReference>
<evidence type="ECO:0000256" key="2">
    <source>
        <dbReference type="ARBA" id="ARBA00007299"/>
    </source>
</evidence>
<evidence type="ECO:0000256" key="5">
    <source>
        <dbReference type="ARBA" id="ARBA00023242"/>
    </source>
</evidence>
<dbReference type="PANTHER" id="PTHR23061:SF12">
    <property type="entry name" value="DNA POLYMERASE ALPHA SUBUNIT B"/>
    <property type="match status" value="1"/>
</dbReference>
<dbReference type="PANTHER" id="PTHR23061">
    <property type="entry name" value="DNA POLYMERASE 2 ALPHA 70 KDA SUBUNIT"/>
    <property type="match status" value="1"/>
</dbReference>
<evidence type="ECO:0000259" key="6">
    <source>
        <dbReference type="Pfam" id="PF04042"/>
    </source>
</evidence>
<dbReference type="Gene3D" id="3.60.21.60">
    <property type="match status" value="2"/>
</dbReference>
<feature type="domain" description="DNA polymerase alpha subunit B OB" evidence="7">
    <location>
        <begin position="195"/>
        <end position="294"/>
    </location>
</feature>
<keyword evidence="9" id="KW-1185">Reference proteome</keyword>
<dbReference type="Pfam" id="PF22062">
    <property type="entry name" value="OB_DPOA2"/>
    <property type="match status" value="1"/>
</dbReference>
<feature type="domain" description="DNA polymerase alpha/delta/epsilon subunit B" evidence="6">
    <location>
        <begin position="320"/>
        <end position="524"/>
    </location>
</feature>
<dbReference type="GO" id="GO:0005658">
    <property type="term" value="C:alpha DNA polymerase:primase complex"/>
    <property type="evidence" value="ECO:0007669"/>
    <property type="project" value="TreeGrafter"/>
</dbReference>
<dbReference type="Proteomes" id="UP000740926">
    <property type="component" value="Unassembled WGS sequence"/>
</dbReference>
<evidence type="ECO:0000256" key="1">
    <source>
        <dbReference type="ARBA" id="ARBA00004123"/>
    </source>
</evidence>
<comment type="similarity">
    <text evidence="2">Belongs to the DNA polymerase alpha subunit B family.</text>
</comment>
<protein>
    <recommendedName>
        <fullName evidence="3">DNA polymerase alpha subunit B</fullName>
    </recommendedName>
</protein>
<gene>
    <name evidence="8" type="ORF">G6F50_009180</name>
</gene>
<dbReference type="GO" id="GO:0003677">
    <property type="term" value="F:DNA binding"/>
    <property type="evidence" value="ECO:0007669"/>
    <property type="project" value="InterPro"/>
</dbReference>
<evidence type="ECO:0000256" key="3">
    <source>
        <dbReference type="ARBA" id="ARBA00018596"/>
    </source>
</evidence>
<comment type="subcellular location">
    <subcellularLocation>
        <location evidence="1">Nucleus</location>
    </subcellularLocation>
</comment>
<organism evidence="8 9">
    <name type="scientific">Rhizopus delemar</name>
    <dbReference type="NCBI Taxonomy" id="936053"/>
    <lineage>
        <taxon>Eukaryota</taxon>
        <taxon>Fungi</taxon>
        <taxon>Fungi incertae sedis</taxon>
        <taxon>Mucoromycota</taxon>
        <taxon>Mucoromycotina</taxon>
        <taxon>Mucoromycetes</taxon>
        <taxon>Mucorales</taxon>
        <taxon>Mucorineae</taxon>
        <taxon>Rhizopodaceae</taxon>
        <taxon>Rhizopus</taxon>
    </lineage>
</organism>
<comment type="caution">
    <text evidence="8">The sequence shown here is derived from an EMBL/GenBank/DDBJ whole genome shotgun (WGS) entry which is preliminary data.</text>
</comment>
<keyword evidence="5" id="KW-0539">Nucleus</keyword>
<accession>A0A9P6YX92</accession>
<name>A0A9P6YX92_9FUNG</name>
<dbReference type="EMBL" id="JAANIU010001749">
    <property type="protein sequence ID" value="KAG1566400.1"/>
    <property type="molecule type" value="Genomic_DNA"/>
</dbReference>
<dbReference type="InterPro" id="IPR016722">
    <property type="entry name" value="DNA_pol_alpha_bsu"/>
</dbReference>
<reference evidence="8 9" key="1">
    <citation type="journal article" date="2020" name="Microb. Genom.">
        <title>Genetic diversity of clinical and environmental Mucorales isolates obtained from an investigation of mucormycosis cases among solid organ transplant recipients.</title>
        <authorList>
            <person name="Nguyen M.H."/>
            <person name="Kaul D."/>
            <person name="Muto C."/>
            <person name="Cheng S.J."/>
            <person name="Richter R.A."/>
            <person name="Bruno V.M."/>
            <person name="Liu G."/>
            <person name="Beyhan S."/>
            <person name="Sundermann A.J."/>
            <person name="Mounaud S."/>
            <person name="Pasculle A.W."/>
            <person name="Nierman W.C."/>
            <person name="Driscoll E."/>
            <person name="Cumbie R."/>
            <person name="Clancy C.J."/>
            <person name="Dupont C.L."/>
        </authorList>
    </citation>
    <scope>NUCLEOTIDE SEQUENCE [LARGE SCALE GENOMIC DNA]</scope>
    <source>
        <strain evidence="8 9">GL24</strain>
    </source>
</reference>
<evidence type="ECO:0000313" key="8">
    <source>
        <dbReference type="EMBL" id="KAG1566400.1"/>
    </source>
</evidence>
<dbReference type="InterPro" id="IPR054300">
    <property type="entry name" value="OB_DPOA2"/>
</dbReference>